<keyword evidence="2" id="KW-0238">DNA-binding</keyword>
<proteinExistence type="predicted"/>
<evidence type="ECO:0000313" key="7">
    <source>
        <dbReference type="Proteomes" id="UP000029964"/>
    </source>
</evidence>
<dbReference type="InterPro" id="IPR051127">
    <property type="entry name" value="Fungal_SecMet_Regulators"/>
</dbReference>
<dbReference type="HOGENOM" id="CLU_801595_0_0_1"/>
<accession>A0A086T2T2</accession>
<evidence type="ECO:0000256" key="4">
    <source>
        <dbReference type="ARBA" id="ARBA00023242"/>
    </source>
</evidence>
<feature type="compositionally biased region" description="Basic and acidic residues" evidence="5">
    <location>
        <begin position="293"/>
        <end position="308"/>
    </location>
</feature>
<feature type="compositionally biased region" description="Polar residues" evidence="5">
    <location>
        <begin position="309"/>
        <end position="320"/>
    </location>
</feature>
<evidence type="ECO:0000256" key="3">
    <source>
        <dbReference type="ARBA" id="ARBA00023163"/>
    </source>
</evidence>
<dbReference type="STRING" id="857340.A0A086T2T2"/>
<feature type="region of interest" description="Disordered" evidence="5">
    <location>
        <begin position="290"/>
        <end position="320"/>
    </location>
</feature>
<dbReference type="EMBL" id="JPKY01000064">
    <property type="protein sequence ID" value="KFH43664.1"/>
    <property type="molecule type" value="Genomic_DNA"/>
</dbReference>
<dbReference type="CDD" id="cd12148">
    <property type="entry name" value="fungal_TF_MHR"/>
    <property type="match status" value="1"/>
</dbReference>
<evidence type="ECO:0000256" key="5">
    <source>
        <dbReference type="SAM" id="MobiDB-lite"/>
    </source>
</evidence>
<keyword evidence="4" id="KW-0539">Nucleus</keyword>
<dbReference type="AlphaFoldDB" id="A0A086T2T2"/>
<keyword evidence="3" id="KW-0804">Transcription</keyword>
<evidence type="ECO:0000256" key="1">
    <source>
        <dbReference type="ARBA" id="ARBA00023015"/>
    </source>
</evidence>
<dbReference type="PANTHER" id="PTHR47424">
    <property type="entry name" value="REGULATORY PROTEIN GAL4"/>
    <property type="match status" value="1"/>
</dbReference>
<reference evidence="7" key="1">
    <citation type="journal article" date="2014" name="Genome Announc.">
        <title>Genome sequence and annotation of Acremonium chrysogenum, producer of the beta-lactam antibiotic cephalosporin C.</title>
        <authorList>
            <person name="Terfehr D."/>
            <person name="Dahlmann T.A."/>
            <person name="Specht T."/>
            <person name="Zadra I."/>
            <person name="Kuernsteiner H."/>
            <person name="Kueck U."/>
        </authorList>
    </citation>
    <scope>NUCLEOTIDE SEQUENCE [LARGE SCALE GENOMIC DNA]</scope>
    <source>
        <strain evidence="7">ATCC 11550 / CBS 779.69 / DSM 880 / IAM 14645 / JCM 23072 / IMI 49137</strain>
    </source>
</reference>
<keyword evidence="7" id="KW-1185">Reference proteome</keyword>
<sequence length="346" mass="38542">MAKICLLKANMFRTQLTLKYLTVQAIESILGDIRGWHRDLPDSMRLDRVGDDGFPVEAKRSIFHVHLLYLGAIMLLYRRIASELARCKAPGARGRDLPYALQGIVARVAGEAVIAARTSTRLLKLLYDDNGISKRCWLVIFQTFTSGIVLLHSVAQRQLNCITPAIMKEDEEAVQDVLTILSFCASQDRVAGEFRAELSEIFDTILAQECGTTATLDDSWRDVDMDVEESSGGTTDRGIRSLDGSPDRRDLREFGYLLTLPTDADPARVRACVTLLKMLSRPFTDAFNPIPPDCERAQGHETGDHEMDVTTQQSVESGTDGNWESDDEMYSGIKGQVPSCIWAQLH</sequence>
<dbReference type="GO" id="GO:0003677">
    <property type="term" value="F:DNA binding"/>
    <property type="evidence" value="ECO:0007669"/>
    <property type="project" value="UniProtKB-KW"/>
</dbReference>
<organism evidence="6 7">
    <name type="scientific">Hapsidospora chrysogenum (strain ATCC 11550 / CBS 779.69 / DSM 880 / IAM 14645 / JCM 23072 / IMI 49137)</name>
    <name type="common">Acremonium chrysogenum</name>
    <dbReference type="NCBI Taxonomy" id="857340"/>
    <lineage>
        <taxon>Eukaryota</taxon>
        <taxon>Fungi</taxon>
        <taxon>Dikarya</taxon>
        <taxon>Ascomycota</taxon>
        <taxon>Pezizomycotina</taxon>
        <taxon>Sordariomycetes</taxon>
        <taxon>Hypocreomycetidae</taxon>
        <taxon>Hypocreales</taxon>
        <taxon>Bionectriaceae</taxon>
        <taxon>Hapsidospora</taxon>
    </lineage>
</organism>
<gene>
    <name evidence="6" type="ORF">ACRE_055760</name>
</gene>
<dbReference type="PANTHER" id="PTHR47424:SF3">
    <property type="entry name" value="REGULATORY PROTEIN GAL4"/>
    <property type="match status" value="1"/>
</dbReference>
<dbReference type="OrthoDB" id="1919336at2759"/>
<dbReference type="Proteomes" id="UP000029964">
    <property type="component" value="Unassembled WGS sequence"/>
</dbReference>
<protein>
    <submittedName>
        <fullName evidence="6">Uncharacterized protein</fullName>
    </submittedName>
</protein>
<evidence type="ECO:0000256" key="2">
    <source>
        <dbReference type="ARBA" id="ARBA00023125"/>
    </source>
</evidence>
<keyword evidence="1" id="KW-0805">Transcription regulation</keyword>
<evidence type="ECO:0000313" key="6">
    <source>
        <dbReference type="EMBL" id="KFH43664.1"/>
    </source>
</evidence>
<name>A0A086T2T2_HAPC1</name>
<comment type="caution">
    <text evidence="6">The sequence shown here is derived from an EMBL/GenBank/DDBJ whole genome shotgun (WGS) entry which is preliminary data.</text>
</comment>